<name>A0A5C6AP31_9BACT</name>
<dbReference type="InterPro" id="IPR006311">
    <property type="entry name" value="TAT_signal"/>
</dbReference>
<dbReference type="AlphaFoldDB" id="A0A5C6AP31"/>
<evidence type="ECO:0000256" key="1">
    <source>
        <dbReference type="SAM" id="SignalP"/>
    </source>
</evidence>
<protein>
    <recommendedName>
        <fullName evidence="4">Secreted protein containing DUF1552</fullName>
    </recommendedName>
</protein>
<dbReference type="InterPro" id="IPR011447">
    <property type="entry name" value="DUF1552"/>
</dbReference>
<feature type="signal peptide" evidence="1">
    <location>
        <begin position="1"/>
        <end position="41"/>
    </location>
</feature>
<dbReference type="Proteomes" id="UP000320176">
    <property type="component" value="Unassembled WGS sequence"/>
</dbReference>
<dbReference type="EMBL" id="SJPN01000005">
    <property type="protein sequence ID" value="TWU01181.1"/>
    <property type="molecule type" value="Genomic_DNA"/>
</dbReference>
<evidence type="ECO:0000313" key="3">
    <source>
        <dbReference type="Proteomes" id="UP000320176"/>
    </source>
</evidence>
<dbReference type="OrthoDB" id="9146593at2"/>
<dbReference type="RefSeq" id="WP_146521651.1">
    <property type="nucleotide sequence ID" value="NZ_CP151726.1"/>
</dbReference>
<dbReference type="Pfam" id="PF07586">
    <property type="entry name" value="HXXSHH"/>
    <property type="match status" value="1"/>
</dbReference>
<dbReference type="PROSITE" id="PS51318">
    <property type="entry name" value="TAT"/>
    <property type="match status" value="1"/>
</dbReference>
<accession>A0A5C6AP31</accession>
<proteinExistence type="predicted"/>
<reference evidence="2 3" key="1">
    <citation type="submission" date="2019-02" db="EMBL/GenBank/DDBJ databases">
        <title>Deep-cultivation of Planctomycetes and their phenomic and genomic characterization uncovers novel biology.</title>
        <authorList>
            <person name="Wiegand S."/>
            <person name="Jogler M."/>
            <person name="Boedeker C."/>
            <person name="Pinto D."/>
            <person name="Vollmers J."/>
            <person name="Rivas-Marin E."/>
            <person name="Kohn T."/>
            <person name="Peeters S.H."/>
            <person name="Heuer A."/>
            <person name="Rast P."/>
            <person name="Oberbeckmann S."/>
            <person name="Bunk B."/>
            <person name="Jeske O."/>
            <person name="Meyerdierks A."/>
            <person name="Storesund J.E."/>
            <person name="Kallscheuer N."/>
            <person name="Luecker S."/>
            <person name="Lage O.M."/>
            <person name="Pohl T."/>
            <person name="Merkel B.J."/>
            <person name="Hornburger P."/>
            <person name="Mueller R.-W."/>
            <person name="Bruemmer F."/>
            <person name="Labrenz M."/>
            <person name="Spormann A.M."/>
            <person name="Op Den Camp H."/>
            <person name="Overmann J."/>
            <person name="Amann R."/>
            <person name="Jetten M.S.M."/>
            <person name="Mascher T."/>
            <person name="Medema M.H."/>
            <person name="Devos D.P."/>
            <person name="Kaster A.-K."/>
            <person name="Ovreas L."/>
            <person name="Rohde M."/>
            <person name="Galperin M.Y."/>
            <person name="Jogler C."/>
        </authorList>
    </citation>
    <scope>NUCLEOTIDE SEQUENCE [LARGE SCALE GENOMIC DNA]</scope>
    <source>
        <strain evidence="2 3">Pla52n</strain>
    </source>
</reference>
<sequence precursor="true">MNHSRKNSSRKTLARRTLLRGTGVAMSLPWLSAMTSAAASATDVDGSRPGETSEGTPRRFVSVSLGLGLLAENLNPEQAGRDYKPALYLEPLADIRDQFTVVSGSSHPGVKGGHRAEASILTGCAMGSSGSAKNTVSLDQHLAKHLGDATRFPSLVLNIGGDSSPSYTENGAMIPPYDSPADVFAKLFIDDSKQQQLQQAQRVRKGRSIMDMVGDDAKRLQRELGTGDRDRLDAYFTSVRELEQRMAANERWAKLPKPKVDAKQPLDIANGADIVGRQRMMMDVMRLALQTDSTRFITLHIPGVGGTIPIPGVEEGYHTLSHHGMDQDKLDQLALIEAEIVKGWGNFVRELHGVEETDGTLLEHTSVLLTSNLGNASNHDNRNMPVLFAGGGFRHGQHLAFDKRNNYPLTNLFVSVLQQTGLETDTFATGTSTMTGLEPA</sequence>
<keyword evidence="3" id="KW-1185">Reference proteome</keyword>
<gene>
    <name evidence="2" type="ORF">Pla52n_45530</name>
</gene>
<feature type="chain" id="PRO_5022687083" description="Secreted protein containing DUF1552" evidence="1">
    <location>
        <begin position="42"/>
        <end position="440"/>
    </location>
</feature>
<evidence type="ECO:0000313" key="2">
    <source>
        <dbReference type="EMBL" id="TWU01181.1"/>
    </source>
</evidence>
<comment type="caution">
    <text evidence="2">The sequence shown here is derived from an EMBL/GenBank/DDBJ whole genome shotgun (WGS) entry which is preliminary data.</text>
</comment>
<keyword evidence="1" id="KW-0732">Signal</keyword>
<organism evidence="2 3">
    <name type="scientific">Stieleria varia</name>
    <dbReference type="NCBI Taxonomy" id="2528005"/>
    <lineage>
        <taxon>Bacteria</taxon>
        <taxon>Pseudomonadati</taxon>
        <taxon>Planctomycetota</taxon>
        <taxon>Planctomycetia</taxon>
        <taxon>Pirellulales</taxon>
        <taxon>Pirellulaceae</taxon>
        <taxon>Stieleria</taxon>
    </lineage>
</organism>
<evidence type="ECO:0008006" key="4">
    <source>
        <dbReference type="Google" id="ProtNLM"/>
    </source>
</evidence>